<comment type="caution">
    <text evidence="2">The sequence shown here is derived from an EMBL/GenBank/DDBJ whole genome shotgun (WGS) entry which is preliminary data.</text>
</comment>
<keyword evidence="3" id="KW-1185">Reference proteome</keyword>
<dbReference type="EMBL" id="ADVL01000638">
    <property type="protein sequence ID" value="EFH10726.1"/>
    <property type="molecule type" value="Genomic_DNA"/>
</dbReference>
<reference evidence="2 3" key="1">
    <citation type="submission" date="2010-04" db="EMBL/GenBank/DDBJ databases">
        <authorList>
            <person name="Qin X."/>
            <person name="Bachman B."/>
            <person name="Battles P."/>
            <person name="Bell A."/>
            <person name="Bess C."/>
            <person name="Bickham C."/>
            <person name="Chaboub L."/>
            <person name="Chen D."/>
            <person name="Coyle M."/>
            <person name="Deiros D.R."/>
            <person name="Dinh H."/>
            <person name="Forbes L."/>
            <person name="Fowler G."/>
            <person name="Francisco L."/>
            <person name="Fu Q."/>
            <person name="Gubbala S."/>
            <person name="Hale W."/>
            <person name="Han Y."/>
            <person name="Hemphill L."/>
            <person name="Highlander S.K."/>
            <person name="Hirani K."/>
            <person name="Hogues M."/>
            <person name="Jackson L."/>
            <person name="Jakkamsetti A."/>
            <person name="Javaid M."/>
            <person name="Jiang H."/>
            <person name="Korchina V."/>
            <person name="Kovar C."/>
            <person name="Lara F."/>
            <person name="Lee S."/>
            <person name="Mata R."/>
            <person name="Mathew T."/>
            <person name="Moen C."/>
            <person name="Morales K."/>
            <person name="Munidasa M."/>
            <person name="Nazareth L."/>
            <person name="Ngo R."/>
            <person name="Nguyen L."/>
            <person name="Okwuonu G."/>
            <person name="Ongeri F."/>
            <person name="Patil S."/>
            <person name="Petrosino J."/>
            <person name="Pham C."/>
            <person name="Pham P."/>
            <person name="Pu L.-L."/>
            <person name="Puazo M."/>
            <person name="Raj R."/>
            <person name="Reid J."/>
            <person name="Rouhana J."/>
            <person name="Saada N."/>
            <person name="Shang Y."/>
            <person name="Simmons D."/>
            <person name="Thornton R."/>
            <person name="Warren J."/>
            <person name="Weissenberger G."/>
            <person name="Zhang J."/>
            <person name="Zhang L."/>
            <person name="Zhou C."/>
            <person name="Zhu D."/>
            <person name="Muzny D."/>
            <person name="Worley K."/>
            <person name="Gibbs R."/>
        </authorList>
    </citation>
    <scope>NUCLEOTIDE SEQUENCE [LARGE SCALE GENOMIC DNA]</scope>
    <source>
        <strain evidence="2 3">ATCC 49957</strain>
    </source>
</reference>
<evidence type="ECO:0000313" key="2">
    <source>
        <dbReference type="EMBL" id="EFH10726.1"/>
    </source>
</evidence>
<feature type="compositionally biased region" description="Gly residues" evidence="1">
    <location>
        <begin position="13"/>
        <end position="23"/>
    </location>
</feature>
<gene>
    <name evidence="2" type="ORF">HMPREF0731_3042</name>
</gene>
<name>D5RPN0_9PROT</name>
<dbReference type="Proteomes" id="UP000005324">
    <property type="component" value="Unassembled WGS sequence"/>
</dbReference>
<dbReference type="HOGENOM" id="CLU_3221450_0_0_5"/>
<proteinExistence type="predicted"/>
<accession>D5RPN0</accession>
<dbReference type="AlphaFoldDB" id="D5RPN0"/>
<sequence length="44" mass="4297">MAERAGTAIRGGIFLGEGRGGGSRPTRCPGALPPGAQTPPSCMG</sequence>
<protein>
    <submittedName>
        <fullName evidence="2">Uncharacterized protein</fullName>
    </submittedName>
</protein>
<evidence type="ECO:0000313" key="3">
    <source>
        <dbReference type="Proteomes" id="UP000005324"/>
    </source>
</evidence>
<feature type="region of interest" description="Disordered" evidence="1">
    <location>
        <begin position="1"/>
        <end position="44"/>
    </location>
</feature>
<organism evidence="2 3">
    <name type="scientific">Pseudoroseomonas cervicalis ATCC 49957</name>
    <dbReference type="NCBI Taxonomy" id="525371"/>
    <lineage>
        <taxon>Bacteria</taxon>
        <taxon>Pseudomonadati</taxon>
        <taxon>Pseudomonadota</taxon>
        <taxon>Alphaproteobacteria</taxon>
        <taxon>Acetobacterales</taxon>
        <taxon>Roseomonadaceae</taxon>
        <taxon>Roseomonas</taxon>
    </lineage>
</organism>
<evidence type="ECO:0000256" key="1">
    <source>
        <dbReference type="SAM" id="MobiDB-lite"/>
    </source>
</evidence>